<comment type="caution">
    <text evidence="2">The sequence shown here is derived from an EMBL/GenBank/DDBJ whole genome shotgun (WGS) entry which is preliminary data.</text>
</comment>
<keyword evidence="1" id="KW-1133">Transmembrane helix</keyword>
<evidence type="ECO:0000313" key="2">
    <source>
        <dbReference type="EMBL" id="KXB80713.1"/>
    </source>
</evidence>
<sequence>MVFAIIPIPTLLGNYYFRGPLTSYFIILIFIDLFPRYRNFSLLATVRVK</sequence>
<dbReference type="AlphaFoldDB" id="A0AB34X0Y4"/>
<name>A0AB34X0Y4_9ACTO</name>
<evidence type="ECO:0000313" key="3">
    <source>
        <dbReference type="Proteomes" id="UP000070572"/>
    </source>
</evidence>
<dbReference type="Proteomes" id="UP000070572">
    <property type="component" value="Unassembled WGS sequence"/>
</dbReference>
<feature type="transmembrane region" description="Helical" evidence="1">
    <location>
        <begin position="15"/>
        <end position="34"/>
    </location>
</feature>
<evidence type="ECO:0000256" key="1">
    <source>
        <dbReference type="SAM" id="Phobius"/>
    </source>
</evidence>
<organism evidence="2 3">
    <name type="scientific">Varibaculum cambriense</name>
    <dbReference type="NCBI Taxonomy" id="184870"/>
    <lineage>
        <taxon>Bacteria</taxon>
        <taxon>Bacillati</taxon>
        <taxon>Actinomycetota</taxon>
        <taxon>Actinomycetes</taxon>
        <taxon>Actinomycetales</taxon>
        <taxon>Actinomycetaceae</taxon>
        <taxon>Varibaculum</taxon>
    </lineage>
</organism>
<gene>
    <name evidence="2" type="ORF">HMPREF1862_01020</name>
</gene>
<keyword evidence="1" id="KW-0812">Transmembrane</keyword>
<reference evidence="2 3" key="1">
    <citation type="submission" date="2016-01" db="EMBL/GenBank/DDBJ databases">
        <authorList>
            <person name="Mitreva M."/>
            <person name="Pepin K.H."/>
            <person name="Mihindukulasuriya K.A."/>
            <person name="Fulton R."/>
            <person name="Fronick C."/>
            <person name="O'Laughlin M."/>
            <person name="Miner T."/>
            <person name="Herter B."/>
            <person name="Rosa B.A."/>
            <person name="Cordes M."/>
            <person name="Tomlinson C."/>
            <person name="Wollam A."/>
            <person name="Palsikar V.B."/>
            <person name="Mardis E.R."/>
            <person name="Wilson R.K."/>
        </authorList>
    </citation>
    <scope>NUCLEOTIDE SEQUENCE [LARGE SCALE GENOMIC DNA]</scope>
    <source>
        <strain evidence="2 3">DNF00696</strain>
    </source>
</reference>
<dbReference type="EMBL" id="LSDN01000014">
    <property type="protein sequence ID" value="KXB80713.1"/>
    <property type="molecule type" value="Genomic_DNA"/>
</dbReference>
<protein>
    <submittedName>
        <fullName evidence="2">Uncharacterized protein</fullName>
    </submittedName>
</protein>
<keyword evidence="1" id="KW-0472">Membrane</keyword>
<accession>A0AB34X0Y4</accession>
<proteinExistence type="predicted"/>